<comment type="similarity">
    <text evidence="2 6">Belongs to the WD repeat IPI3/WDR18 family.</text>
</comment>
<dbReference type="FunFam" id="2.130.10.10:FF:000929">
    <property type="entry name" value="Ribosomal assembly complex component Ipi3"/>
    <property type="match status" value="1"/>
</dbReference>
<evidence type="ECO:0000256" key="1">
    <source>
        <dbReference type="ARBA" id="ARBA00002355"/>
    </source>
</evidence>
<feature type="repeat" description="WD" evidence="5">
    <location>
        <begin position="145"/>
        <end position="178"/>
    </location>
</feature>
<dbReference type="PROSITE" id="PS50082">
    <property type="entry name" value="WD_REPEATS_2"/>
    <property type="match status" value="2"/>
</dbReference>
<dbReference type="GO" id="GO:0120330">
    <property type="term" value="C:rixosome complex"/>
    <property type="evidence" value="ECO:0007669"/>
    <property type="project" value="UniProtKB-UniRule"/>
</dbReference>
<evidence type="ECO:0000256" key="7">
    <source>
        <dbReference type="SAM" id="MobiDB-lite"/>
    </source>
</evidence>
<organism evidence="8 9">
    <name type="scientific">Penicillium vulpinum</name>
    <dbReference type="NCBI Taxonomy" id="29845"/>
    <lineage>
        <taxon>Eukaryota</taxon>
        <taxon>Fungi</taxon>
        <taxon>Dikarya</taxon>
        <taxon>Ascomycota</taxon>
        <taxon>Pezizomycotina</taxon>
        <taxon>Eurotiomycetes</taxon>
        <taxon>Eurotiomycetidae</taxon>
        <taxon>Eurotiales</taxon>
        <taxon>Aspergillaceae</taxon>
        <taxon>Penicillium</taxon>
    </lineage>
</organism>
<feature type="region of interest" description="Disordered" evidence="7">
    <location>
        <begin position="535"/>
        <end position="589"/>
    </location>
</feature>
<dbReference type="PROSITE" id="PS50294">
    <property type="entry name" value="WD_REPEATS_REGION"/>
    <property type="match status" value="1"/>
</dbReference>
<accession>A0A1V6S604</accession>
<dbReference type="InterPro" id="IPR015943">
    <property type="entry name" value="WD40/YVTN_repeat-like_dom_sf"/>
</dbReference>
<feature type="repeat" description="WD" evidence="5">
    <location>
        <begin position="203"/>
        <end position="247"/>
    </location>
</feature>
<evidence type="ECO:0000256" key="6">
    <source>
        <dbReference type="RuleBase" id="RU369067"/>
    </source>
</evidence>
<evidence type="ECO:0000256" key="5">
    <source>
        <dbReference type="PROSITE-ProRule" id="PRU00221"/>
    </source>
</evidence>
<dbReference type="Proteomes" id="UP000191518">
    <property type="component" value="Unassembled WGS sequence"/>
</dbReference>
<dbReference type="PROSITE" id="PS00678">
    <property type="entry name" value="WD_REPEATS_1"/>
    <property type="match status" value="1"/>
</dbReference>
<dbReference type="AlphaFoldDB" id="A0A1V6S604"/>
<dbReference type="PANTHER" id="PTHR18763:SF0">
    <property type="entry name" value="WD REPEAT-CONTAINING PROTEIN 18"/>
    <property type="match status" value="1"/>
</dbReference>
<keyword evidence="6" id="KW-0698">rRNA processing</keyword>
<keyword evidence="3 5" id="KW-0853">WD repeat</keyword>
<dbReference type="FunFam" id="2.130.10.10:FF:000982">
    <property type="entry name" value="Ribosomal assembly complex component Ipi3"/>
    <property type="match status" value="1"/>
</dbReference>
<dbReference type="EMBL" id="MDYP01000007">
    <property type="protein sequence ID" value="OQE09159.1"/>
    <property type="molecule type" value="Genomic_DNA"/>
</dbReference>
<feature type="compositionally biased region" description="Acidic residues" evidence="7">
    <location>
        <begin position="576"/>
        <end position="589"/>
    </location>
</feature>
<keyword evidence="9" id="KW-1185">Reference proteome</keyword>
<dbReference type="OrthoDB" id="756370at2759"/>
<comment type="caution">
    <text evidence="8">The sequence shown here is derived from an EMBL/GenBank/DDBJ whole genome shotgun (WGS) entry which is preliminary data.</text>
</comment>
<dbReference type="Gene3D" id="2.130.10.10">
    <property type="entry name" value="YVTN repeat-like/Quinoprotein amine dehydrogenase"/>
    <property type="match status" value="2"/>
</dbReference>
<comment type="subunit">
    <text evidence="6">Component of the RIX1 complex, composed of IPI1, RIX1/IPI2 and IPI3 in a 1:2:2 stoichiometry. The complex interacts (via RIX1) with MDN1 (via its hexameric AAA ATPase ring) and the pre-60S ribosome particles.</text>
</comment>
<dbReference type="Pfam" id="PF00400">
    <property type="entry name" value="WD40"/>
    <property type="match status" value="2"/>
</dbReference>
<keyword evidence="4" id="KW-0677">Repeat</keyword>
<dbReference type="InterPro" id="IPR036322">
    <property type="entry name" value="WD40_repeat_dom_sf"/>
</dbReference>
<dbReference type="GO" id="GO:0006261">
    <property type="term" value="P:DNA-templated DNA replication"/>
    <property type="evidence" value="ECO:0007669"/>
    <property type="project" value="TreeGrafter"/>
</dbReference>
<proteinExistence type="inferred from homology"/>
<evidence type="ECO:0000313" key="9">
    <source>
        <dbReference type="Proteomes" id="UP000191518"/>
    </source>
</evidence>
<evidence type="ECO:0000313" key="8">
    <source>
        <dbReference type="EMBL" id="OQE09159.1"/>
    </source>
</evidence>
<comment type="function">
    <text evidence="1 6">Component of the RIX1 complex required for processing of ITS2 sequences from 35S pre-rRNA.</text>
</comment>
<dbReference type="InterPro" id="IPR019775">
    <property type="entry name" value="WD40_repeat_CS"/>
</dbReference>
<comment type="subcellular location">
    <subcellularLocation>
        <location evidence="6">Nucleus</location>
    </subcellularLocation>
</comment>
<reference evidence="9" key="1">
    <citation type="journal article" date="2017" name="Nat. Microbiol.">
        <title>Global analysis of biosynthetic gene clusters reveals vast potential of secondary metabolite production in Penicillium species.</title>
        <authorList>
            <person name="Nielsen J.C."/>
            <person name="Grijseels S."/>
            <person name="Prigent S."/>
            <person name="Ji B."/>
            <person name="Dainat J."/>
            <person name="Nielsen K.F."/>
            <person name="Frisvad J.C."/>
            <person name="Workman M."/>
            <person name="Nielsen J."/>
        </authorList>
    </citation>
    <scope>NUCLEOTIDE SEQUENCE [LARGE SCALE GENOMIC DNA]</scope>
    <source>
        <strain evidence="9">IBT 29486</strain>
    </source>
</reference>
<name>A0A1V6S604_9EURO</name>
<dbReference type="InterPro" id="IPR001680">
    <property type="entry name" value="WD40_rpt"/>
</dbReference>
<dbReference type="SUPFAM" id="SSF50978">
    <property type="entry name" value="WD40 repeat-like"/>
    <property type="match status" value="1"/>
</dbReference>
<gene>
    <name evidence="8" type="ORF">PENVUL_c007G00775</name>
</gene>
<dbReference type="GO" id="GO:0005656">
    <property type="term" value="C:nuclear pre-replicative complex"/>
    <property type="evidence" value="ECO:0007669"/>
    <property type="project" value="TreeGrafter"/>
</dbReference>
<evidence type="ECO:0000256" key="2">
    <source>
        <dbReference type="ARBA" id="ARBA00010143"/>
    </source>
</evidence>
<protein>
    <recommendedName>
        <fullName evidence="6">Pre-rRNA-processing protein IPI3</fullName>
    </recommendedName>
</protein>
<dbReference type="InterPro" id="IPR045227">
    <property type="entry name" value="WDR18/Ipi3/RID3"/>
</dbReference>
<keyword evidence="6" id="KW-0539">Nucleus</keyword>
<sequence length="589" mass="63884">MDNLKPTSHTSYANLILPFLMLSESFVASTLSSAKSPTASLRDVGVCVHELQPSSILRSTFKKSSTLTNCLAVSPSHIFTAQADKAVIHVYNREKGNQEGIVPFPERIRSIAVAGGKYGDVLVLGTEGGRLIVWETCTGRQVATTASHLQPVTSLVVDPTSNFILSGSADASVHVWSLPGILSFSKPALSATRQPTNSPIRTFSNHRAAITSLAVGHSNGRHNIVVSTAKDNTAIAWDYHTGRTLRTFLLPLSATSVALDPVDRAFYVGYEDGSVQSVDFYRSQSAQHPLHDPSVQSTPAQVSMEDRWLPPSAETGSVKTISLTYDGTTLLSGHANGKVLSWNVARRKYTSSIADYTHPITNLVMLPPGGIPHPSSDLKRKAHTIVKPRHDSGLSAPNHAPGAVPAEYMFHTQIIAPSNSRKPTQFSQALTHSSFPASMIEDGLAELAAFRQPGNVELTRVASSTASAKETLEDAAARDSQVAELENEVSVLKKKVAVNEIARHNADDEVAQLRLDLANLQDYTNELHEKQEAAQQEKVLRQARKQERQKKKREAWLAAEKKGRNGDAVIQKMDVDGDVTSDSDDQSDE</sequence>
<dbReference type="GO" id="GO:0006364">
    <property type="term" value="P:rRNA processing"/>
    <property type="evidence" value="ECO:0007669"/>
    <property type="project" value="UniProtKB-UniRule"/>
</dbReference>
<evidence type="ECO:0000256" key="3">
    <source>
        <dbReference type="ARBA" id="ARBA00022574"/>
    </source>
</evidence>
<dbReference type="STRING" id="29845.A0A1V6S604"/>
<dbReference type="SMART" id="SM00320">
    <property type="entry name" value="WD40"/>
    <property type="match status" value="6"/>
</dbReference>
<dbReference type="PANTHER" id="PTHR18763">
    <property type="entry name" value="WD-REPEAT PROTEIN 18"/>
    <property type="match status" value="1"/>
</dbReference>
<evidence type="ECO:0000256" key="4">
    <source>
        <dbReference type="ARBA" id="ARBA00022737"/>
    </source>
</evidence>